<name>A0AA47M480_MERPO</name>
<dbReference type="PANTHER" id="PTHR22930">
    <property type="match status" value="1"/>
</dbReference>
<dbReference type="EMBL" id="JAOPHQ010006005">
    <property type="protein sequence ID" value="KAK0133219.1"/>
    <property type="molecule type" value="Genomic_DNA"/>
</dbReference>
<dbReference type="Proteomes" id="UP001174136">
    <property type="component" value="Unassembled WGS sequence"/>
</dbReference>
<proteinExistence type="predicted"/>
<accession>A0AA47M480</accession>
<comment type="caution">
    <text evidence="1">The sequence shown here is derived from an EMBL/GenBank/DDBJ whole genome shotgun (WGS) entry which is preliminary data.</text>
</comment>
<keyword evidence="2" id="KW-1185">Reference proteome</keyword>
<organism evidence="1 2">
    <name type="scientific">Merluccius polli</name>
    <name type="common">Benguela hake</name>
    <name type="synonym">Merluccius cadenati</name>
    <dbReference type="NCBI Taxonomy" id="89951"/>
    <lineage>
        <taxon>Eukaryota</taxon>
        <taxon>Metazoa</taxon>
        <taxon>Chordata</taxon>
        <taxon>Craniata</taxon>
        <taxon>Vertebrata</taxon>
        <taxon>Euteleostomi</taxon>
        <taxon>Actinopterygii</taxon>
        <taxon>Neopterygii</taxon>
        <taxon>Teleostei</taxon>
        <taxon>Neoteleostei</taxon>
        <taxon>Acanthomorphata</taxon>
        <taxon>Zeiogadaria</taxon>
        <taxon>Gadariae</taxon>
        <taxon>Gadiformes</taxon>
        <taxon>Gadoidei</taxon>
        <taxon>Merlucciidae</taxon>
        <taxon>Merluccius</taxon>
    </lineage>
</organism>
<dbReference type="PANTHER" id="PTHR22930:SF85">
    <property type="entry name" value="GH03217P-RELATED"/>
    <property type="match status" value="1"/>
</dbReference>
<dbReference type="InterPro" id="IPR045249">
    <property type="entry name" value="HARBI1-like"/>
</dbReference>
<dbReference type="AlphaFoldDB" id="A0AA47M480"/>
<evidence type="ECO:0000313" key="2">
    <source>
        <dbReference type="Proteomes" id="UP001174136"/>
    </source>
</evidence>
<sequence length="257" mass="29553">MAVQIRISICTGKEMTDTLFSGRLPLKQRLRRLIAVHSRKSKLKSIRRAKSRKMIRWIMCMAACVNAWYIERTPQERGHSFWETEVLQKFLEKDWYVNFRMPKEAFNILCDQLRPYVNPQTTNMLDSVPIEKRVAITLYKLGSNVEFHDVANLFGIGASTACNIFWERPKTVPEVQAIITDFERKTGFPMCAGVLDGTHIPVIAPVSYPIDYYNRKGWYSVEGCIGIGSRGTQVKSCRSGRYELCCGREQAAKKNRT</sequence>
<gene>
    <name evidence="1" type="ORF">N1851_031392</name>
</gene>
<reference evidence="1" key="1">
    <citation type="journal article" date="2023" name="Front. Mar. Sci.">
        <title>A new Merluccius polli reference genome to investigate the effects of global change in West African waters.</title>
        <authorList>
            <person name="Mateo J.L."/>
            <person name="Blanco-Fernandez C."/>
            <person name="Garcia-Vazquez E."/>
            <person name="Machado-Schiaffino G."/>
        </authorList>
    </citation>
    <scope>NUCLEOTIDE SEQUENCE</scope>
    <source>
        <strain evidence="1">C29</strain>
        <tissue evidence="1">Fin</tissue>
    </source>
</reference>
<protein>
    <submittedName>
        <fullName evidence="1">Protein ALP1-like</fullName>
    </submittedName>
</protein>
<evidence type="ECO:0000313" key="1">
    <source>
        <dbReference type="EMBL" id="KAK0133219.1"/>
    </source>
</evidence>